<geneLocation type="plasmid" evidence="1 2">
    <name>pPlas1</name>
</geneLocation>
<keyword evidence="1" id="KW-0614">Plasmid</keyword>
<sequence>MGSSVIRNYRITQNKRKKQTTFELYPHPVEVLTPAGWQDIESELQDILKKSQTPGYELTEDEKNLHTEYMELLGMYGENKIASSIVLDTLDIDNIEIVGRDRVKHVLDAETREEIPFVREFAYVYGAANTSGIIILPYDNYDQVYTVSDADEDGVGELSYVKSKEETNAVRPYYEKVDGKTYIYVNHFSGGGGTQTDPYIVSTEQDLFNVRNAKNAWYLQTADITMGSYQSGAGWTPIMDFAGRYDGGGFSIKSLYINSTSDNVGLFGSIAGGMVHNLRLVNPNVVSTGTNVGSFVGYGYNVRLLNCNVIGGTVQGNGSVGGIVGLAYGDNRYNTPIGSYVYLSYCYNYKCNVRSSGDMAGGLVGRHVNVAYGTLFMESCYSTGKVEDITIAKDRSLISGDVGTSNTLTMTNCFWDIEKSGRSSGAGTGLSTAEMKKKSSYVNFDFQNYWHIDQNYNEGYPEHRHFIRYANGDGSKANPFLIYTEFDLVQMRWWRHGFNFRFEDDIKMISYQSGNGFNPLGFPLTGKYDNWKSNVDGNGRSISNMFIYRVADIHVSLFGTVEGATIKNLDIIDPNVTGSQYVSPLGTLTTDAKVMNCHSNTFNASSIKGTYTGGLIGSVGANSVTEDSSANVSTSTSNYGGGFVGAVSGAAITRRCYSAGKAENTGGYLGGFFGTIAQSSTCLIEDCFSITEVNGTYVGLFGGYCGGYTNGSMVRRCLAYGKGYASVALVGFLRDRDSSYPPDKWNENYWDKTINPTAAVSLYSVAKTTTEMKAQSVFDSAKGWDWTSVWIISDKYNNGYPVLRKLVPLDLPILGFRNEFGKYYTDNAGEPIRHLEFGTMIASQTSVPRPVWLQNNADFNVNNMRVYVDRSTVAKGMKVELSIAETPFIPLDDLTFSGTYAKGAAAKFYVRLGSDISVKTGGTFDLRAKASPV</sequence>
<name>A0A7H0YH53_9BACL</name>
<evidence type="ECO:0000313" key="2">
    <source>
        <dbReference type="Proteomes" id="UP000516384"/>
    </source>
</evidence>
<organism evidence="1 2">
    <name type="scientific">Paenibacillus peoriae</name>
    <dbReference type="NCBI Taxonomy" id="59893"/>
    <lineage>
        <taxon>Bacteria</taxon>
        <taxon>Bacillati</taxon>
        <taxon>Bacillota</taxon>
        <taxon>Bacilli</taxon>
        <taxon>Bacillales</taxon>
        <taxon>Paenibacillaceae</taxon>
        <taxon>Paenibacillus</taxon>
    </lineage>
</organism>
<dbReference type="RefSeq" id="WP_190299718.1">
    <property type="nucleotide sequence ID" value="NZ_CP061173.1"/>
</dbReference>
<reference evidence="1 2" key="1">
    <citation type="submission" date="2020-09" db="EMBL/GenBank/DDBJ databases">
        <title>Characterization of Paenibacillus peoriae strain ZF390 with broad-spectrum antimicrobial activity as a potential biocontrol agent.</title>
        <authorList>
            <person name="Li L."/>
            <person name="Zhao Y."/>
            <person name="Li B."/>
            <person name="Xie X."/>
        </authorList>
    </citation>
    <scope>NUCLEOTIDE SEQUENCE [LARGE SCALE GENOMIC DNA]</scope>
    <source>
        <strain evidence="1 2">ZF390</strain>
        <plasmid evidence="1 2">pPlas1</plasmid>
    </source>
</reference>
<protein>
    <submittedName>
        <fullName evidence="1">Filamentous hemagglutinin</fullName>
    </submittedName>
</protein>
<accession>A0A7H0YH53</accession>
<proteinExistence type="predicted"/>
<dbReference type="Gene3D" id="2.160.20.110">
    <property type="match status" value="2"/>
</dbReference>
<dbReference type="Proteomes" id="UP000516384">
    <property type="component" value="Plasmid pPlas1"/>
</dbReference>
<dbReference type="EMBL" id="CP061173">
    <property type="protein sequence ID" value="QNR70411.1"/>
    <property type="molecule type" value="Genomic_DNA"/>
</dbReference>
<dbReference type="AlphaFoldDB" id="A0A7H0YH53"/>
<gene>
    <name evidence="1" type="ORF">IAQ67_29090</name>
</gene>
<evidence type="ECO:0000313" key="1">
    <source>
        <dbReference type="EMBL" id="QNR70411.1"/>
    </source>
</evidence>